<sequence length="39" mass="4078">MDFLSLHAWAGTGTLSGKLDGRNRVLIFNIADGSTSAAL</sequence>
<accession>A0A5S4EL41</accession>
<name>A0A5S4EL41_9PROT</name>
<evidence type="ECO:0000313" key="1">
    <source>
        <dbReference type="EMBL" id="TMQ76087.1"/>
    </source>
</evidence>
<protein>
    <submittedName>
        <fullName evidence="1">Uncharacterized protein</fullName>
    </submittedName>
</protein>
<evidence type="ECO:0000313" key="2">
    <source>
        <dbReference type="Proteomes" id="UP000306324"/>
    </source>
</evidence>
<organism evidence="1 2">
    <name type="scientific">Candidatus Accumulibacter phosphatis</name>
    <dbReference type="NCBI Taxonomy" id="327160"/>
    <lineage>
        <taxon>Bacteria</taxon>
        <taxon>Pseudomonadati</taxon>
        <taxon>Pseudomonadota</taxon>
        <taxon>Betaproteobacteria</taxon>
        <taxon>Candidatus Accumulibacter</taxon>
    </lineage>
</organism>
<dbReference type="AlphaFoldDB" id="A0A5S4EL41"/>
<gene>
    <name evidence="1" type="ORF">ACCUM_0145</name>
</gene>
<comment type="caution">
    <text evidence="1">The sequence shown here is derived from an EMBL/GenBank/DDBJ whole genome shotgun (WGS) entry which is preliminary data.</text>
</comment>
<reference evidence="1 2" key="1">
    <citation type="submission" date="2019-04" db="EMBL/GenBank/DDBJ databases">
        <title>A novel phosphate-accumulating bacterium identified in bioreactor for phosphate removal from wastewater.</title>
        <authorList>
            <person name="Kotlyarov R.Y."/>
            <person name="Beletsky A.V."/>
            <person name="Kallistova A.Y."/>
            <person name="Dorofeev A.G."/>
            <person name="Nikolaev Y.Y."/>
            <person name="Pimenov N.V."/>
            <person name="Ravin N.V."/>
            <person name="Mardanov A.V."/>
        </authorList>
    </citation>
    <scope>NUCLEOTIDE SEQUENCE [LARGE SCALE GENOMIC DNA]</scope>
    <source>
        <strain evidence="1 2">Bin19</strain>
    </source>
</reference>
<dbReference type="Proteomes" id="UP000306324">
    <property type="component" value="Unassembled WGS sequence"/>
</dbReference>
<proteinExistence type="predicted"/>
<dbReference type="EMBL" id="SWAD01000064">
    <property type="protein sequence ID" value="TMQ76087.1"/>
    <property type="molecule type" value="Genomic_DNA"/>
</dbReference>
<keyword evidence="2" id="KW-1185">Reference proteome</keyword>